<keyword evidence="7 16" id="KW-0812">Transmembrane</keyword>
<keyword evidence="3 16" id="KW-1003">Cell membrane</keyword>
<dbReference type="STRING" id="1008459.TASI_1283"/>
<comment type="function">
    <text evidence="16">Peptidoglycan polymerase that is essential for cell division.</text>
</comment>
<evidence type="ECO:0000256" key="16">
    <source>
        <dbReference type="HAMAP-Rule" id="MF_00913"/>
    </source>
</evidence>
<evidence type="ECO:0000256" key="2">
    <source>
        <dbReference type="ARBA" id="ARBA00004752"/>
    </source>
</evidence>
<feature type="transmembrane region" description="Helical" evidence="16">
    <location>
        <begin position="157"/>
        <end position="173"/>
    </location>
</feature>
<feature type="transmembrane region" description="Helical" evidence="16">
    <location>
        <begin position="202"/>
        <end position="222"/>
    </location>
</feature>
<name>G4QC57_TAYAM</name>
<evidence type="ECO:0000256" key="15">
    <source>
        <dbReference type="ARBA" id="ARBA00049902"/>
    </source>
</evidence>
<dbReference type="Proteomes" id="UP000009284">
    <property type="component" value="Chromosome"/>
</dbReference>
<keyword evidence="9 16" id="KW-0573">Peptidoglycan synthesis</keyword>
<dbReference type="GO" id="GO:0008955">
    <property type="term" value="F:peptidoglycan glycosyltransferase activity"/>
    <property type="evidence" value="ECO:0007669"/>
    <property type="project" value="UniProtKB-UniRule"/>
</dbReference>
<dbReference type="HAMAP" id="MF_00913">
    <property type="entry name" value="PGT_FtsW_proteobact"/>
    <property type="match status" value="1"/>
</dbReference>
<feature type="transmembrane region" description="Helical" evidence="16">
    <location>
        <begin position="179"/>
        <end position="197"/>
    </location>
</feature>
<evidence type="ECO:0000256" key="13">
    <source>
        <dbReference type="ARBA" id="ARBA00023316"/>
    </source>
</evidence>
<dbReference type="RefSeq" id="WP_014111920.1">
    <property type="nucleotide sequence ID" value="NC_016043.1"/>
</dbReference>
<evidence type="ECO:0000256" key="6">
    <source>
        <dbReference type="ARBA" id="ARBA00022679"/>
    </source>
</evidence>
<dbReference type="PANTHER" id="PTHR30474:SF2">
    <property type="entry name" value="PEPTIDOGLYCAN GLYCOSYLTRANSFERASE FTSW-RELATED"/>
    <property type="match status" value="1"/>
</dbReference>
<dbReference type="EMBL" id="CP003059">
    <property type="protein sequence ID" value="AEP37026.1"/>
    <property type="molecule type" value="Genomic_DNA"/>
</dbReference>
<feature type="transmembrane region" description="Helical" evidence="16">
    <location>
        <begin position="65"/>
        <end position="85"/>
    </location>
</feature>
<feature type="transmembrane region" description="Helical" evidence="16">
    <location>
        <begin position="325"/>
        <end position="349"/>
    </location>
</feature>
<dbReference type="NCBIfam" id="TIGR02614">
    <property type="entry name" value="ftsW"/>
    <property type="match status" value="1"/>
</dbReference>
<evidence type="ECO:0000256" key="3">
    <source>
        <dbReference type="ARBA" id="ARBA00022475"/>
    </source>
</evidence>
<keyword evidence="4 16" id="KW-0132">Cell division</keyword>
<dbReference type="UniPathway" id="UPA00219"/>
<evidence type="ECO:0000256" key="10">
    <source>
        <dbReference type="ARBA" id="ARBA00022989"/>
    </source>
</evidence>
<dbReference type="HOGENOM" id="CLU_029243_1_1_4"/>
<feature type="transmembrane region" description="Helical" evidence="16">
    <location>
        <begin position="20"/>
        <end position="44"/>
    </location>
</feature>
<evidence type="ECO:0000256" key="4">
    <source>
        <dbReference type="ARBA" id="ARBA00022618"/>
    </source>
</evidence>
<dbReference type="GO" id="GO:0008360">
    <property type="term" value="P:regulation of cell shape"/>
    <property type="evidence" value="ECO:0007669"/>
    <property type="project" value="UniProtKB-KW"/>
</dbReference>
<keyword evidence="6 16" id="KW-0808">Transferase</keyword>
<comment type="subcellular location">
    <subcellularLocation>
        <location evidence="16">Cell inner membrane</location>
        <topology evidence="16">Multi-pass membrane protein</topology>
    </subcellularLocation>
    <subcellularLocation>
        <location evidence="1">Cell membrane</location>
        <topology evidence="1">Multi-pass membrane protein</topology>
    </subcellularLocation>
    <text evidence="16">Localizes to the division septum.</text>
</comment>
<evidence type="ECO:0000256" key="12">
    <source>
        <dbReference type="ARBA" id="ARBA00023306"/>
    </source>
</evidence>
<dbReference type="KEGG" id="tas:TASI_1283"/>
<evidence type="ECO:0000256" key="11">
    <source>
        <dbReference type="ARBA" id="ARBA00023136"/>
    </source>
</evidence>
<dbReference type="PANTHER" id="PTHR30474">
    <property type="entry name" value="CELL CYCLE PROTEIN"/>
    <property type="match status" value="1"/>
</dbReference>
<feature type="transmembrane region" description="Helical" evidence="16">
    <location>
        <begin position="91"/>
        <end position="110"/>
    </location>
</feature>
<dbReference type="OrthoDB" id="9768187at2"/>
<dbReference type="GO" id="GO:0032153">
    <property type="term" value="C:cell division site"/>
    <property type="evidence" value="ECO:0007669"/>
    <property type="project" value="UniProtKB-UniRule"/>
</dbReference>
<dbReference type="InterPro" id="IPR018365">
    <property type="entry name" value="Cell_cycle_FtsW-rel_CS"/>
</dbReference>
<keyword evidence="8 16" id="KW-0133">Cell shape</keyword>
<comment type="pathway">
    <text evidence="2 16">Cell wall biogenesis; peptidoglycan biosynthesis.</text>
</comment>
<dbReference type="eggNOG" id="COG0772">
    <property type="taxonomic scope" value="Bacteria"/>
</dbReference>
<keyword evidence="10 16" id="KW-1133">Transmembrane helix</keyword>
<dbReference type="InterPro" id="IPR013437">
    <property type="entry name" value="FtsW"/>
</dbReference>
<dbReference type="AlphaFoldDB" id="G4QC57"/>
<comment type="catalytic activity">
    <reaction evidence="15 16">
        <text>[GlcNAc-(1-&gt;4)-Mur2Ac(oyl-L-Ala-gamma-D-Glu-L-Lys-D-Ala-D-Ala)](n)-di-trans,octa-cis-undecaprenyl diphosphate + beta-D-GlcNAc-(1-&gt;4)-Mur2Ac(oyl-L-Ala-gamma-D-Glu-L-Lys-D-Ala-D-Ala)-di-trans,octa-cis-undecaprenyl diphosphate = [GlcNAc-(1-&gt;4)-Mur2Ac(oyl-L-Ala-gamma-D-Glu-L-Lys-D-Ala-D-Ala)](n+1)-di-trans,octa-cis-undecaprenyl diphosphate + di-trans,octa-cis-undecaprenyl diphosphate + H(+)</text>
        <dbReference type="Rhea" id="RHEA:23708"/>
        <dbReference type="Rhea" id="RHEA-COMP:9602"/>
        <dbReference type="Rhea" id="RHEA-COMP:9603"/>
        <dbReference type="ChEBI" id="CHEBI:15378"/>
        <dbReference type="ChEBI" id="CHEBI:58405"/>
        <dbReference type="ChEBI" id="CHEBI:60033"/>
        <dbReference type="ChEBI" id="CHEBI:78435"/>
        <dbReference type="EC" id="2.4.99.28"/>
    </reaction>
</comment>
<sequence>MNAYVDTLGGRNPRTSMREIDLSLICILGALLMVGLIMVFSSSIALGDGPKYVNAGRYYFFTRQLIFILIGLFAMSFTFLIPMKFWDSKAFWIYLLCVLLLIAVLIPGIGREVNYAFRWIPIGPFNFQPSEFSKLAMIVFTSAYTVRKQKSIHGIKGFLPIIVYLGVICFLLIREPDLGATMVVVAIVMSILLLGGLGFMLFLVLFISAVFLVALAILTAPWRLQRFFAYLDPFSQEHAQNTGYQLTHSLIAVGRGGFFGEGLGLSIEKLHYLPEAHTDFIMAVVGEELGFIGIFLVIMLFVILLRKGLNIGRQAIAMDRLFNGLVAQGVVVWFGVQAIVNLGVCFGVFPTKGLTLPFISYGGSSILISLIAFGLLLRVDYENRCLMRGQKPLGFGASHA</sequence>
<feature type="transmembrane region" description="Helical" evidence="16">
    <location>
        <begin position="280"/>
        <end position="305"/>
    </location>
</feature>
<dbReference type="GO" id="GO:0015648">
    <property type="term" value="F:lipid-linked peptidoglycan transporter activity"/>
    <property type="evidence" value="ECO:0007669"/>
    <property type="project" value="TreeGrafter"/>
</dbReference>
<dbReference type="GO" id="GO:0009252">
    <property type="term" value="P:peptidoglycan biosynthetic process"/>
    <property type="evidence" value="ECO:0007669"/>
    <property type="project" value="UniProtKB-UniRule"/>
</dbReference>
<keyword evidence="16" id="KW-0997">Cell inner membrane</keyword>
<dbReference type="PROSITE" id="PS00428">
    <property type="entry name" value="FTSW_RODA_SPOVE"/>
    <property type="match status" value="1"/>
</dbReference>
<dbReference type="GO" id="GO:0071555">
    <property type="term" value="P:cell wall organization"/>
    <property type="evidence" value="ECO:0007669"/>
    <property type="project" value="UniProtKB-KW"/>
</dbReference>
<dbReference type="GO" id="GO:0005886">
    <property type="term" value="C:plasma membrane"/>
    <property type="evidence" value="ECO:0007669"/>
    <property type="project" value="UniProtKB-SubCell"/>
</dbReference>
<evidence type="ECO:0000313" key="17">
    <source>
        <dbReference type="EMBL" id="AEP37026.1"/>
    </source>
</evidence>
<evidence type="ECO:0000256" key="14">
    <source>
        <dbReference type="ARBA" id="ARBA00038053"/>
    </source>
</evidence>
<reference key="1">
    <citation type="submission" date="2011-09" db="EMBL/GenBank/DDBJ databases">
        <title>Genomic characterization of the Taylorella genus.</title>
        <authorList>
            <person name="Hebert L."/>
            <person name="Moumen B."/>
            <person name="Pons N."/>
            <person name="Duquesne F."/>
            <person name="Breuil M.-F."/>
            <person name="Goux D."/>
            <person name="Batto J.-M."/>
            <person name="Renault P."/>
            <person name="Laugier C."/>
            <person name="Petry S."/>
        </authorList>
    </citation>
    <scope>NUCLEOTIDE SEQUENCE</scope>
    <source>
        <strain>MCE3</strain>
    </source>
</reference>
<dbReference type="EC" id="2.4.99.28" evidence="16"/>
<dbReference type="GO" id="GO:0043093">
    <property type="term" value="P:FtsZ-dependent cytokinesis"/>
    <property type="evidence" value="ECO:0007669"/>
    <property type="project" value="UniProtKB-UniRule"/>
</dbReference>
<protein>
    <recommendedName>
        <fullName evidence="16">Probable peptidoglycan glycosyltransferase FtsW</fullName>
        <shortName evidence="16">PGT</shortName>
        <ecNumber evidence="16">2.4.99.28</ecNumber>
    </recommendedName>
    <alternativeName>
        <fullName evidence="16">Cell division protein FtsW</fullName>
    </alternativeName>
    <alternativeName>
        <fullName evidence="16">Cell wall polymerase</fullName>
    </alternativeName>
    <alternativeName>
        <fullName evidence="16">Peptidoglycan polymerase</fullName>
        <shortName evidence="16">PG polymerase</shortName>
    </alternativeName>
</protein>
<keyword evidence="11 16" id="KW-0472">Membrane</keyword>
<evidence type="ECO:0000256" key="1">
    <source>
        <dbReference type="ARBA" id="ARBA00004651"/>
    </source>
</evidence>
<reference evidence="17 18" key="2">
    <citation type="journal article" date="2012" name="PLoS ONE">
        <title>Genomic characterization of the taylorella genus.</title>
        <authorList>
            <person name="Hebert L."/>
            <person name="Moumen B."/>
            <person name="Pons N."/>
            <person name="Duquesne F."/>
            <person name="Breuil M.F."/>
            <person name="Goux D."/>
            <person name="Batto J.M."/>
            <person name="Laugier C."/>
            <person name="Renault P."/>
            <person name="Petry S."/>
        </authorList>
    </citation>
    <scope>NUCLEOTIDE SEQUENCE [LARGE SCALE GENOMIC DNA]</scope>
    <source>
        <strain evidence="17 18">MCE3</strain>
    </source>
</reference>
<evidence type="ECO:0000256" key="8">
    <source>
        <dbReference type="ARBA" id="ARBA00022960"/>
    </source>
</evidence>
<evidence type="ECO:0000313" key="18">
    <source>
        <dbReference type="Proteomes" id="UP000009284"/>
    </source>
</evidence>
<dbReference type="Pfam" id="PF01098">
    <property type="entry name" value="FTSW_RODA_SPOVE"/>
    <property type="match status" value="1"/>
</dbReference>
<evidence type="ECO:0000256" key="7">
    <source>
        <dbReference type="ARBA" id="ARBA00022692"/>
    </source>
</evidence>
<keyword evidence="18" id="KW-1185">Reference proteome</keyword>
<proteinExistence type="inferred from homology"/>
<accession>G4QC57</accession>
<gene>
    <name evidence="16" type="primary">ftsW</name>
    <name evidence="17" type="ordered locus">TASI_1283</name>
</gene>
<keyword evidence="13 16" id="KW-0961">Cell wall biogenesis/degradation</keyword>
<evidence type="ECO:0000256" key="5">
    <source>
        <dbReference type="ARBA" id="ARBA00022676"/>
    </source>
</evidence>
<evidence type="ECO:0000256" key="9">
    <source>
        <dbReference type="ARBA" id="ARBA00022984"/>
    </source>
</evidence>
<keyword evidence="12 16" id="KW-0131">Cell cycle</keyword>
<dbReference type="InterPro" id="IPR001182">
    <property type="entry name" value="FtsW/RodA"/>
</dbReference>
<organism evidence="17 18">
    <name type="scientific">Taylorella asinigenitalis (strain MCE3)</name>
    <dbReference type="NCBI Taxonomy" id="1008459"/>
    <lineage>
        <taxon>Bacteria</taxon>
        <taxon>Pseudomonadati</taxon>
        <taxon>Pseudomonadota</taxon>
        <taxon>Betaproteobacteria</taxon>
        <taxon>Burkholderiales</taxon>
        <taxon>Alcaligenaceae</taxon>
        <taxon>Taylorella</taxon>
    </lineage>
</organism>
<feature type="transmembrane region" description="Helical" evidence="16">
    <location>
        <begin position="355"/>
        <end position="377"/>
    </location>
</feature>
<comment type="similarity">
    <text evidence="14 16">Belongs to the SEDS family. FtsW subfamily.</text>
</comment>
<keyword evidence="5 16" id="KW-0328">Glycosyltransferase</keyword>